<accession>A0A212J214</accession>
<feature type="compositionally biased region" description="Low complexity" evidence="1">
    <location>
        <begin position="1"/>
        <end position="17"/>
    </location>
</feature>
<organism evidence="2">
    <name type="scientific">uncultured Desulfovibrio sp</name>
    <dbReference type="NCBI Taxonomy" id="167968"/>
    <lineage>
        <taxon>Bacteria</taxon>
        <taxon>Pseudomonadati</taxon>
        <taxon>Thermodesulfobacteriota</taxon>
        <taxon>Desulfovibrionia</taxon>
        <taxon>Desulfovibrionales</taxon>
        <taxon>Desulfovibrionaceae</taxon>
        <taxon>Desulfovibrio</taxon>
        <taxon>environmental samples</taxon>
    </lineage>
</organism>
<reference evidence="2" key="1">
    <citation type="submission" date="2016-04" db="EMBL/GenBank/DDBJ databases">
        <authorList>
            <person name="Evans L.H."/>
            <person name="Alamgir A."/>
            <person name="Owens N."/>
            <person name="Weber N.D."/>
            <person name="Virtaneva K."/>
            <person name="Barbian K."/>
            <person name="Babar A."/>
            <person name="Rosenke K."/>
        </authorList>
    </citation>
    <scope>NUCLEOTIDE SEQUENCE</scope>
    <source>
        <strain evidence="2">92-2</strain>
    </source>
</reference>
<feature type="region of interest" description="Disordered" evidence="1">
    <location>
        <begin position="1"/>
        <end position="33"/>
    </location>
</feature>
<evidence type="ECO:0000313" key="2">
    <source>
        <dbReference type="EMBL" id="SBV93447.1"/>
    </source>
</evidence>
<evidence type="ECO:0000256" key="1">
    <source>
        <dbReference type="SAM" id="MobiDB-lite"/>
    </source>
</evidence>
<proteinExistence type="predicted"/>
<feature type="region of interest" description="Disordered" evidence="1">
    <location>
        <begin position="173"/>
        <end position="197"/>
    </location>
</feature>
<protein>
    <submittedName>
        <fullName evidence="2">Uncharacterized protein</fullName>
    </submittedName>
</protein>
<name>A0A212J214_9BACT</name>
<dbReference type="AlphaFoldDB" id="A0A212J214"/>
<sequence length="342" mass="37143">MSNQNQAQNQSQAAAPFDGGGGAAPETGQTGAAVQKIEQTGAAAHVEEAESRRLVDQRKADKVLLVETLADFSSDERLVTADELLAAFMERAALAPPVTVAHVRQELESMPDPRFEGPDSQTVAADMARIKAMEKAQPGSAPDPEVPGLRKTRRLLSRRQLLSSLLHPAEALAESGADPAQATESAPAAEPAEAATAPRVVEREYAAALLTELLAEDEDVAAFTAWDKKEYYHYKPQMSSLYAGILSTANNRMVQVASVVRDSSRDYPRPVALEIFEYPPFLFEAEALQQCLRDMAESEEYADIRFTESSVGTVYLYSTRYLDEDYAAFLAENEDVGAIASP</sequence>
<feature type="compositionally biased region" description="Low complexity" evidence="1">
    <location>
        <begin position="177"/>
        <end position="197"/>
    </location>
</feature>
<dbReference type="RefSeq" id="WP_227117616.1">
    <property type="nucleotide sequence ID" value="NZ_LT598928.1"/>
</dbReference>
<dbReference type="EMBL" id="FLUP01000001">
    <property type="protein sequence ID" value="SBV93447.1"/>
    <property type="molecule type" value="Genomic_DNA"/>
</dbReference>
<gene>
    <name evidence="2" type="ORF">KM92DES2_10403</name>
</gene>